<organism evidence="1 2">
    <name type="scientific">Blepharisma stoltei</name>
    <dbReference type="NCBI Taxonomy" id="1481888"/>
    <lineage>
        <taxon>Eukaryota</taxon>
        <taxon>Sar</taxon>
        <taxon>Alveolata</taxon>
        <taxon>Ciliophora</taxon>
        <taxon>Postciliodesmatophora</taxon>
        <taxon>Heterotrichea</taxon>
        <taxon>Heterotrichida</taxon>
        <taxon>Blepharismidae</taxon>
        <taxon>Blepharisma</taxon>
    </lineage>
</organism>
<comment type="caution">
    <text evidence="1">The sequence shown here is derived from an EMBL/GenBank/DDBJ whole genome shotgun (WGS) entry which is preliminary data.</text>
</comment>
<proteinExistence type="predicted"/>
<sequence>MRKKELVNFHTKGKFFEDAARNRWENKSPGKDANTATERAFLSQITDLLALKKDLNYKILLKEQEISQANFVINCMKEKNQHLRMVISQKEDIIVRIISDSQKTERVLIRSKTVPKTRISKEAWI</sequence>
<dbReference type="AlphaFoldDB" id="A0AAU9IWJ7"/>
<dbReference type="EMBL" id="CAJZBQ010000020">
    <property type="protein sequence ID" value="CAG9318033.1"/>
    <property type="molecule type" value="Genomic_DNA"/>
</dbReference>
<reference evidence="1" key="1">
    <citation type="submission" date="2021-09" db="EMBL/GenBank/DDBJ databases">
        <authorList>
            <consortium name="AG Swart"/>
            <person name="Singh M."/>
            <person name="Singh A."/>
            <person name="Seah K."/>
            <person name="Emmerich C."/>
        </authorList>
    </citation>
    <scope>NUCLEOTIDE SEQUENCE</scope>
    <source>
        <strain evidence="1">ATCC30299</strain>
    </source>
</reference>
<name>A0AAU9IWJ7_9CILI</name>
<accession>A0AAU9IWJ7</accession>
<evidence type="ECO:0000313" key="2">
    <source>
        <dbReference type="Proteomes" id="UP001162131"/>
    </source>
</evidence>
<dbReference type="Proteomes" id="UP001162131">
    <property type="component" value="Unassembled WGS sequence"/>
</dbReference>
<gene>
    <name evidence="1" type="ORF">BSTOLATCC_MIC20517</name>
</gene>
<keyword evidence="2" id="KW-1185">Reference proteome</keyword>
<evidence type="ECO:0000313" key="1">
    <source>
        <dbReference type="EMBL" id="CAG9318033.1"/>
    </source>
</evidence>
<protein>
    <submittedName>
        <fullName evidence="1">Uncharacterized protein</fullName>
    </submittedName>
</protein>